<dbReference type="Proteomes" id="UP000299102">
    <property type="component" value="Unassembled WGS sequence"/>
</dbReference>
<dbReference type="EMBL" id="BGZK01001398">
    <property type="protein sequence ID" value="GBP79050.1"/>
    <property type="molecule type" value="Genomic_DNA"/>
</dbReference>
<evidence type="ECO:0000313" key="2">
    <source>
        <dbReference type="Proteomes" id="UP000299102"/>
    </source>
</evidence>
<comment type="caution">
    <text evidence="1">The sequence shown here is derived from an EMBL/GenBank/DDBJ whole genome shotgun (WGS) entry which is preliminary data.</text>
</comment>
<proteinExistence type="predicted"/>
<keyword evidence="2" id="KW-1185">Reference proteome</keyword>
<dbReference type="AlphaFoldDB" id="A0A4C1YUZ8"/>
<accession>A0A4C1YUZ8</accession>
<gene>
    <name evidence="1" type="ORF">EVAR_59967_1</name>
</gene>
<protein>
    <submittedName>
        <fullName evidence="1">Uncharacterized protein</fullName>
    </submittedName>
</protein>
<reference evidence="1 2" key="1">
    <citation type="journal article" date="2019" name="Commun. Biol.">
        <title>The bagworm genome reveals a unique fibroin gene that provides high tensile strength.</title>
        <authorList>
            <person name="Kono N."/>
            <person name="Nakamura H."/>
            <person name="Ohtoshi R."/>
            <person name="Tomita M."/>
            <person name="Numata K."/>
            <person name="Arakawa K."/>
        </authorList>
    </citation>
    <scope>NUCLEOTIDE SEQUENCE [LARGE SCALE GENOMIC DNA]</scope>
</reference>
<evidence type="ECO:0000313" key="1">
    <source>
        <dbReference type="EMBL" id="GBP79050.1"/>
    </source>
</evidence>
<organism evidence="1 2">
    <name type="scientific">Eumeta variegata</name>
    <name type="common">Bagworm moth</name>
    <name type="synonym">Eumeta japonica</name>
    <dbReference type="NCBI Taxonomy" id="151549"/>
    <lineage>
        <taxon>Eukaryota</taxon>
        <taxon>Metazoa</taxon>
        <taxon>Ecdysozoa</taxon>
        <taxon>Arthropoda</taxon>
        <taxon>Hexapoda</taxon>
        <taxon>Insecta</taxon>
        <taxon>Pterygota</taxon>
        <taxon>Neoptera</taxon>
        <taxon>Endopterygota</taxon>
        <taxon>Lepidoptera</taxon>
        <taxon>Glossata</taxon>
        <taxon>Ditrysia</taxon>
        <taxon>Tineoidea</taxon>
        <taxon>Psychidae</taxon>
        <taxon>Oiketicinae</taxon>
        <taxon>Eumeta</taxon>
    </lineage>
</organism>
<name>A0A4C1YUZ8_EUMVA</name>
<sequence>MVRHHPANVSAQRVADAGDHLSEGSRFGQVRIQLGCALGSQPEVDGKKLNLTSKQLELLGPTRELVQRLKDKGGYPPYGSFLFQISYACIHPAQQCL</sequence>